<evidence type="ECO:0000313" key="8">
    <source>
        <dbReference type="Proteomes" id="UP000075884"/>
    </source>
</evidence>
<dbReference type="Gene3D" id="3.40.50.720">
    <property type="entry name" value="NAD(P)-binding Rossmann-like Domain"/>
    <property type="match status" value="2"/>
</dbReference>
<accession>A0A182NB21</accession>
<evidence type="ECO:0000313" key="7">
    <source>
        <dbReference type="EnsemblMetazoa" id="ADIR004847-PA"/>
    </source>
</evidence>
<dbReference type="FunFam" id="3.40.50.720:FF:000203">
    <property type="entry name" value="D-3-phosphoglycerate dehydrogenase (SerA)"/>
    <property type="match status" value="1"/>
</dbReference>
<dbReference type="PROSITE" id="PS00671">
    <property type="entry name" value="D_2_HYDROXYACID_DH_3"/>
    <property type="match status" value="1"/>
</dbReference>
<dbReference type="Proteomes" id="UP000075884">
    <property type="component" value="Unassembled WGS sequence"/>
</dbReference>
<evidence type="ECO:0000259" key="6">
    <source>
        <dbReference type="Pfam" id="PF02826"/>
    </source>
</evidence>
<keyword evidence="8" id="KW-1185">Reference proteome</keyword>
<feature type="domain" description="D-isomer specific 2-hydroxyacid dehydrogenase catalytic" evidence="5">
    <location>
        <begin position="87"/>
        <end position="384"/>
    </location>
</feature>
<dbReference type="Pfam" id="PF00389">
    <property type="entry name" value="2-Hacid_dh"/>
    <property type="match status" value="1"/>
</dbReference>
<dbReference type="GO" id="GO:0008465">
    <property type="term" value="F:hydroxypyruvate reductase (NADH) activity"/>
    <property type="evidence" value="ECO:0007669"/>
    <property type="project" value="TreeGrafter"/>
</dbReference>
<dbReference type="InterPro" id="IPR006140">
    <property type="entry name" value="D-isomer_DH_NAD-bd"/>
</dbReference>
<proteinExistence type="inferred from homology"/>
<evidence type="ECO:0008006" key="9">
    <source>
        <dbReference type="Google" id="ProtNLM"/>
    </source>
</evidence>
<evidence type="ECO:0000256" key="4">
    <source>
        <dbReference type="RuleBase" id="RU003719"/>
    </source>
</evidence>
<dbReference type="InterPro" id="IPR029753">
    <property type="entry name" value="D-isomer_DH_CS"/>
</dbReference>
<reference evidence="8" key="1">
    <citation type="submission" date="2013-03" db="EMBL/GenBank/DDBJ databases">
        <title>The Genome Sequence of Anopheles dirus WRAIR2.</title>
        <authorList>
            <consortium name="The Broad Institute Genomics Platform"/>
            <person name="Neafsey D.E."/>
            <person name="Walton C."/>
            <person name="Walker B."/>
            <person name="Young S.K."/>
            <person name="Zeng Q."/>
            <person name="Gargeya S."/>
            <person name="Fitzgerald M."/>
            <person name="Haas B."/>
            <person name="Abouelleil A."/>
            <person name="Allen A.W."/>
            <person name="Alvarado L."/>
            <person name="Arachchi H.M."/>
            <person name="Berlin A.M."/>
            <person name="Chapman S.B."/>
            <person name="Gainer-Dewar J."/>
            <person name="Goldberg J."/>
            <person name="Griggs A."/>
            <person name="Gujja S."/>
            <person name="Hansen M."/>
            <person name="Howarth C."/>
            <person name="Imamovic A."/>
            <person name="Ireland A."/>
            <person name="Larimer J."/>
            <person name="McCowan C."/>
            <person name="Murphy C."/>
            <person name="Pearson M."/>
            <person name="Poon T.W."/>
            <person name="Priest M."/>
            <person name="Roberts A."/>
            <person name="Saif S."/>
            <person name="Shea T."/>
            <person name="Sisk P."/>
            <person name="Sykes S."/>
            <person name="Wortman J."/>
            <person name="Nusbaum C."/>
            <person name="Birren B."/>
        </authorList>
    </citation>
    <scope>NUCLEOTIDE SEQUENCE [LARGE SCALE GENOMIC DNA]</scope>
    <source>
        <strain evidence="8">WRAIR2</strain>
    </source>
</reference>
<comment type="similarity">
    <text evidence="1 4">Belongs to the D-isomer specific 2-hydroxyacid dehydrogenase family.</text>
</comment>
<keyword evidence="2 4" id="KW-0560">Oxidoreductase</keyword>
<evidence type="ECO:0000259" key="5">
    <source>
        <dbReference type="Pfam" id="PF00389"/>
    </source>
</evidence>
<protein>
    <recommendedName>
        <fullName evidence="9">D-isomer specific 2-hydroxyacid dehydrogenase NAD-binding domain-containing protein</fullName>
    </recommendedName>
</protein>
<dbReference type="PANTHER" id="PTHR10996:SF119">
    <property type="entry name" value="FI03731P-RELATED"/>
    <property type="match status" value="1"/>
</dbReference>
<dbReference type="EnsemblMetazoa" id="ADIR004847-RA">
    <property type="protein sequence ID" value="ADIR004847-PA"/>
    <property type="gene ID" value="ADIR004847"/>
</dbReference>
<dbReference type="STRING" id="7168.A0A182NB21"/>
<evidence type="ECO:0000256" key="1">
    <source>
        <dbReference type="ARBA" id="ARBA00005854"/>
    </source>
</evidence>
<dbReference type="InterPro" id="IPR006139">
    <property type="entry name" value="D-isomer_2_OHA_DH_cat_dom"/>
</dbReference>
<dbReference type="GO" id="GO:0005829">
    <property type="term" value="C:cytosol"/>
    <property type="evidence" value="ECO:0007669"/>
    <property type="project" value="TreeGrafter"/>
</dbReference>
<name>A0A182NB21_9DIPT</name>
<dbReference type="GO" id="GO:0051287">
    <property type="term" value="F:NAD binding"/>
    <property type="evidence" value="ECO:0007669"/>
    <property type="project" value="InterPro"/>
</dbReference>
<dbReference type="InterPro" id="IPR036291">
    <property type="entry name" value="NAD(P)-bd_dom_sf"/>
</dbReference>
<keyword evidence="3" id="KW-0520">NAD</keyword>
<dbReference type="AlphaFoldDB" id="A0A182NB21"/>
<evidence type="ECO:0000256" key="3">
    <source>
        <dbReference type="ARBA" id="ARBA00023027"/>
    </source>
</evidence>
<dbReference type="InterPro" id="IPR050223">
    <property type="entry name" value="D-isomer_2-hydroxyacid_DH"/>
</dbReference>
<reference evidence="7" key="2">
    <citation type="submission" date="2020-05" db="UniProtKB">
        <authorList>
            <consortium name="EnsemblMetazoa"/>
        </authorList>
    </citation>
    <scope>IDENTIFICATION</scope>
    <source>
        <strain evidence="7">WRAIR2</strain>
    </source>
</reference>
<feature type="domain" description="D-isomer specific 2-hydroxyacid dehydrogenase NAD-binding" evidence="6">
    <location>
        <begin position="204"/>
        <end position="355"/>
    </location>
</feature>
<dbReference type="Pfam" id="PF02826">
    <property type="entry name" value="2-Hacid_dh_C"/>
    <property type="match status" value="1"/>
</dbReference>
<sequence>MPEVIVDTTFSCAPAASRASASSRSAVSHRIPSAPGIDRRMSARTETIVQDEHFCAGANFWLCALYLPLLNKACGVAMRRPRVLATHHQVQPVALELLRKECDVILPTADIPSRAEILKLCPGVDGLLWTNYKMRLDREVLDACGPQLRAVSVTMNGVDCVDVAELGRRNIPLGHTPTLPNGAVADAAIGLMIAANDGLLRSHTNRVSRQPLQGSTIGIVGFGGIGQLIAKRLRGFDVDTILYCGRTVKEGSTELNAQFVSFAALLERSDFIFISCPLTNETFRMFDGKVFAAMKKTAILVNVARGAIVDEAALVEALKSGQIRAAGLDTVTNEPLSPESELLQLSNCVIVPHLGTATKRTRDRMAVRAVENLINGLRCERMPSQFQ</sequence>
<dbReference type="SUPFAM" id="SSF51735">
    <property type="entry name" value="NAD(P)-binding Rossmann-fold domains"/>
    <property type="match status" value="1"/>
</dbReference>
<dbReference type="VEuPathDB" id="VectorBase:ADIR004847"/>
<dbReference type="SUPFAM" id="SSF52283">
    <property type="entry name" value="Formate/glycerate dehydrogenase catalytic domain-like"/>
    <property type="match status" value="1"/>
</dbReference>
<dbReference type="PANTHER" id="PTHR10996">
    <property type="entry name" value="2-HYDROXYACID DEHYDROGENASE-RELATED"/>
    <property type="match status" value="1"/>
</dbReference>
<dbReference type="GO" id="GO:0030267">
    <property type="term" value="F:glyoxylate reductase (NADPH) activity"/>
    <property type="evidence" value="ECO:0007669"/>
    <property type="project" value="TreeGrafter"/>
</dbReference>
<evidence type="ECO:0000256" key="2">
    <source>
        <dbReference type="ARBA" id="ARBA00023002"/>
    </source>
</evidence>
<organism evidence="7 8">
    <name type="scientific">Anopheles dirus</name>
    <dbReference type="NCBI Taxonomy" id="7168"/>
    <lineage>
        <taxon>Eukaryota</taxon>
        <taxon>Metazoa</taxon>
        <taxon>Ecdysozoa</taxon>
        <taxon>Arthropoda</taxon>
        <taxon>Hexapoda</taxon>
        <taxon>Insecta</taxon>
        <taxon>Pterygota</taxon>
        <taxon>Neoptera</taxon>
        <taxon>Endopterygota</taxon>
        <taxon>Diptera</taxon>
        <taxon>Nematocera</taxon>
        <taxon>Culicoidea</taxon>
        <taxon>Culicidae</taxon>
        <taxon>Anophelinae</taxon>
        <taxon>Anopheles</taxon>
    </lineage>
</organism>